<organism evidence="2 3">
    <name type="scientific">Parabacteroides hominis</name>
    <dbReference type="NCBI Taxonomy" id="2763057"/>
    <lineage>
        <taxon>Bacteria</taxon>
        <taxon>Pseudomonadati</taxon>
        <taxon>Bacteroidota</taxon>
        <taxon>Bacteroidia</taxon>
        <taxon>Bacteroidales</taxon>
        <taxon>Tannerellaceae</taxon>
        <taxon>Parabacteroides</taxon>
    </lineage>
</organism>
<gene>
    <name evidence="2" type="ORF">H8S65_14995</name>
</gene>
<feature type="signal peptide" evidence="1">
    <location>
        <begin position="1"/>
        <end position="21"/>
    </location>
</feature>
<dbReference type="Proteomes" id="UP000651475">
    <property type="component" value="Unassembled WGS sequence"/>
</dbReference>
<name>A0ABR7DRS0_9BACT</name>
<reference evidence="2 3" key="1">
    <citation type="submission" date="2020-08" db="EMBL/GenBank/DDBJ databases">
        <title>Genome public.</title>
        <authorList>
            <person name="Liu C."/>
            <person name="Sun Q."/>
        </authorList>
    </citation>
    <scope>NUCLEOTIDE SEQUENCE [LARGE SCALE GENOMIC DNA]</scope>
    <source>
        <strain evidence="2 3">NSJ-79</strain>
    </source>
</reference>
<accession>A0ABR7DRS0</accession>
<dbReference type="EMBL" id="JACOOJ010000030">
    <property type="protein sequence ID" value="MBC5634057.1"/>
    <property type="molecule type" value="Genomic_DNA"/>
</dbReference>
<keyword evidence="3" id="KW-1185">Reference proteome</keyword>
<feature type="chain" id="PRO_5046264649" evidence="1">
    <location>
        <begin position="22"/>
        <end position="166"/>
    </location>
</feature>
<evidence type="ECO:0000256" key="1">
    <source>
        <dbReference type="SAM" id="SignalP"/>
    </source>
</evidence>
<dbReference type="RefSeq" id="WP_186930714.1">
    <property type="nucleotide sequence ID" value="NZ_JACOOJ010000030.1"/>
</dbReference>
<sequence>MKRLSCILSLCMLLGASALSAQTAGDGQAEDIIDALQERVPGKGTVVVRGPDALRNMLGKRLHGEGVEKTDSTAFLKIQGYRTQVFSGNNQRKSKDEAFRKEKEIKELFPDVPTYVTYNAPFWRLRIGDFRSHEEAFHMQRLLMDAFPAYKKEMYIVREEVKIPLN</sequence>
<comment type="caution">
    <text evidence="2">The sequence shown here is derived from an EMBL/GenBank/DDBJ whole genome shotgun (WGS) entry which is preliminary data.</text>
</comment>
<evidence type="ECO:0000313" key="3">
    <source>
        <dbReference type="Proteomes" id="UP000651475"/>
    </source>
</evidence>
<evidence type="ECO:0000313" key="2">
    <source>
        <dbReference type="EMBL" id="MBC5634057.1"/>
    </source>
</evidence>
<proteinExistence type="predicted"/>
<keyword evidence="1" id="KW-0732">Signal</keyword>
<protein>
    <submittedName>
        <fullName evidence="2">SPOR domain-containing protein</fullName>
    </submittedName>
</protein>